<keyword evidence="2" id="KW-1185">Reference proteome</keyword>
<dbReference type="EMBL" id="CM042043">
    <property type="protein sequence ID" value="KAI3693512.1"/>
    <property type="molecule type" value="Genomic_DNA"/>
</dbReference>
<dbReference type="Proteomes" id="UP001056120">
    <property type="component" value="Linkage Group LG26"/>
</dbReference>
<proteinExistence type="predicted"/>
<reference evidence="1 2" key="2">
    <citation type="journal article" date="2022" name="Mol. Ecol. Resour.">
        <title>The genomes of chicory, endive, great burdock and yacon provide insights into Asteraceae paleo-polyploidization history and plant inulin production.</title>
        <authorList>
            <person name="Fan W."/>
            <person name="Wang S."/>
            <person name="Wang H."/>
            <person name="Wang A."/>
            <person name="Jiang F."/>
            <person name="Liu H."/>
            <person name="Zhao H."/>
            <person name="Xu D."/>
            <person name="Zhang Y."/>
        </authorList>
    </citation>
    <scope>NUCLEOTIDE SEQUENCE [LARGE SCALE GENOMIC DNA]</scope>
    <source>
        <strain evidence="2">cv. Yunnan</strain>
        <tissue evidence="1">Leaves</tissue>
    </source>
</reference>
<protein>
    <submittedName>
        <fullName evidence="1">Uncharacterized protein</fullName>
    </submittedName>
</protein>
<organism evidence="1 2">
    <name type="scientific">Smallanthus sonchifolius</name>
    <dbReference type="NCBI Taxonomy" id="185202"/>
    <lineage>
        <taxon>Eukaryota</taxon>
        <taxon>Viridiplantae</taxon>
        <taxon>Streptophyta</taxon>
        <taxon>Embryophyta</taxon>
        <taxon>Tracheophyta</taxon>
        <taxon>Spermatophyta</taxon>
        <taxon>Magnoliopsida</taxon>
        <taxon>eudicotyledons</taxon>
        <taxon>Gunneridae</taxon>
        <taxon>Pentapetalae</taxon>
        <taxon>asterids</taxon>
        <taxon>campanulids</taxon>
        <taxon>Asterales</taxon>
        <taxon>Asteraceae</taxon>
        <taxon>Asteroideae</taxon>
        <taxon>Heliantheae alliance</taxon>
        <taxon>Millerieae</taxon>
        <taxon>Smallanthus</taxon>
    </lineage>
</organism>
<evidence type="ECO:0000313" key="2">
    <source>
        <dbReference type="Proteomes" id="UP001056120"/>
    </source>
</evidence>
<accession>A0ACB8Z6V1</accession>
<gene>
    <name evidence="1" type="ORF">L1987_76456</name>
</gene>
<sequence>MSGWRQESGKNHFSRQSVTVNGDAYSIPALHFQETIAHQRFPSLIPDRRTIPAANLTQQAISPAIHQRFSDIPAYFLPEHGGSQIQPQSWMGREANPYSHVEHSTNSNSNIYGRIEFENPGPSRVGPSWVRNNCTPEIS</sequence>
<evidence type="ECO:0000313" key="1">
    <source>
        <dbReference type="EMBL" id="KAI3693512.1"/>
    </source>
</evidence>
<name>A0ACB8Z6V1_9ASTR</name>
<comment type="caution">
    <text evidence="1">The sequence shown here is derived from an EMBL/GenBank/DDBJ whole genome shotgun (WGS) entry which is preliminary data.</text>
</comment>
<reference evidence="2" key="1">
    <citation type="journal article" date="2022" name="Mol. Ecol. Resour.">
        <title>The genomes of chicory, endive, great burdock and yacon provide insights into Asteraceae palaeo-polyploidization history and plant inulin production.</title>
        <authorList>
            <person name="Fan W."/>
            <person name="Wang S."/>
            <person name="Wang H."/>
            <person name="Wang A."/>
            <person name="Jiang F."/>
            <person name="Liu H."/>
            <person name="Zhao H."/>
            <person name="Xu D."/>
            <person name="Zhang Y."/>
        </authorList>
    </citation>
    <scope>NUCLEOTIDE SEQUENCE [LARGE SCALE GENOMIC DNA]</scope>
    <source>
        <strain evidence="2">cv. Yunnan</strain>
    </source>
</reference>